<comment type="catalytic activity">
    <reaction evidence="1 8">
        <text>a myo-inositol phosphate + H2O = myo-inositol + phosphate</text>
        <dbReference type="Rhea" id="RHEA:24056"/>
        <dbReference type="ChEBI" id="CHEBI:15377"/>
        <dbReference type="ChEBI" id="CHEBI:17268"/>
        <dbReference type="ChEBI" id="CHEBI:43474"/>
        <dbReference type="ChEBI" id="CHEBI:84139"/>
        <dbReference type="EC" id="3.1.3.25"/>
    </reaction>
</comment>
<gene>
    <name evidence="9" type="ORF">Cboi02_000277200</name>
</gene>
<dbReference type="FunFam" id="3.30.540.10:FF:000013">
    <property type="entry name" value="Inositol-1-monophosphatase"/>
    <property type="match status" value="1"/>
</dbReference>
<feature type="binding site" evidence="7">
    <location>
        <position position="225"/>
    </location>
    <ligand>
        <name>Mg(2+)</name>
        <dbReference type="ChEBI" id="CHEBI:18420"/>
        <label>1</label>
        <note>catalytic</note>
    </ligand>
</feature>
<comment type="similarity">
    <text evidence="3 8">Belongs to the inositol monophosphatase superfamily.</text>
</comment>
<keyword evidence="6 7" id="KW-0460">Magnesium</keyword>
<dbReference type="Gene3D" id="3.30.540.10">
    <property type="entry name" value="Fructose-1,6-Bisphosphatase, subunit A, domain 1"/>
    <property type="match status" value="1"/>
</dbReference>
<evidence type="ECO:0000256" key="2">
    <source>
        <dbReference type="ARBA" id="ARBA00001946"/>
    </source>
</evidence>
<name>A0A9W6SYV7_CANBO</name>
<dbReference type="EC" id="3.1.3.25" evidence="8"/>
<dbReference type="Pfam" id="PF00459">
    <property type="entry name" value="Inositol_P"/>
    <property type="match status" value="1"/>
</dbReference>
<feature type="binding site" evidence="7">
    <location>
        <position position="94"/>
    </location>
    <ligand>
        <name>Mg(2+)</name>
        <dbReference type="ChEBI" id="CHEBI:18420"/>
        <label>1</label>
        <note>catalytic</note>
    </ligand>
</feature>
<proteinExistence type="inferred from homology"/>
<dbReference type="InterPro" id="IPR033942">
    <property type="entry name" value="IMPase"/>
</dbReference>
<sequence length="296" mass="33254">MSSQEVDLELVEKVLIEVALEAGEIIKNRNGFNTFDDKKNGVDLVTEVDKSVEVFINEKLISKFPSYKFMGEESYVPGETKLTEAPTFIVDPIDGTTNFIHTFPYSCTSLGFTVNYEPVVGVIYNPHLNLLFHGVKGKGAYLNDKKLDNLSDRSLEFQKSLIALESGSERKGENFETKMISYRNFLSEEKGFIHGFRSFGSAAMNICHVALGAVDGYWENCWAWDVCAAAVILRETGGLMLDGNKNEVGGEVREWNQEVPVDNRVYLIVRGAPKEDQKKWVETFYSLVEGKIVCTK</sequence>
<dbReference type="EMBL" id="BSXN01000870">
    <property type="protein sequence ID" value="GME70257.1"/>
    <property type="molecule type" value="Genomic_DNA"/>
</dbReference>
<dbReference type="InterPro" id="IPR020583">
    <property type="entry name" value="Inositol_monoP_metal-BS"/>
</dbReference>
<dbReference type="PANTHER" id="PTHR20854">
    <property type="entry name" value="INOSITOL MONOPHOSPHATASE"/>
    <property type="match status" value="1"/>
</dbReference>
<evidence type="ECO:0000256" key="7">
    <source>
        <dbReference type="PIRSR" id="PIRSR600760-2"/>
    </source>
</evidence>
<dbReference type="GO" id="GO:0007165">
    <property type="term" value="P:signal transduction"/>
    <property type="evidence" value="ECO:0007669"/>
    <property type="project" value="TreeGrafter"/>
</dbReference>
<dbReference type="PANTHER" id="PTHR20854:SF4">
    <property type="entry name" value="INOSITOL-1-MONOPHOSPHATASE-RELATED"/>
    <property type="match status" value="1"/>
</dbReference>
<evidence type="ECO:0000313" key="9">
    <source>
        <dbReference type="EMBL" id="GME70257.1"/>
    </source>
</evidence>
<keyword evidence="5 8" id="KW-0378">Hydrolase</keyword>
<comment type="cofactor">
    <cofactor evidence="2 7 8">
        <name>Mg(2+)</name>
        <dbReference type="ChEBI" id="CHEBI:18420"/>
    </cofactor>
</comment>
<reference evidence="9" key="1">
    <citation type="submission" date="2023-04" db="EMBL/GenBank/DDBJ databases">
        <title>Candida boidinii NBRC 10035.</title>
        <authorList>
            <person name="Ichikawa N."/>
            <person name="Sato H."/>
            <person name="Tonouchi N."/>
        </authorList>
    </citation>
    <scope>NUCLEOTIDE SEQUENCE</scope>
    <source>
        <strain evidence="9">NBRC 10035</strain>
    </source>
</reference>
<evidence type="ECO:0000256" key="1">
    <source>
        <dbReference type="ARBA" id="ARBA00001033"/>
    </source>
</evidence>
<dbReference type="GO" id="GO:0006020">
    <property type="term" value="P:inositol metabolic process"/>
    <property type="evidence" value="ECO:0007669"/>
    <property type="project" value="TreeGrafter"/>
</dbReference>
<evidence type="ECO:0000256" key="3">
    <source>
        <dbReference type="ARBA" id="ARBA00009759"/>
    </source>
</evidence>
<dbReference type="PRINTS" id="PR00377">
    <property type="entry name" value="IMPHPHTASES"/>
</dbReference>
<protein>
    <recommendedName>
        <fullName evidence="8">Inositol-1-monophosphatase</fullName>
        <ecNumber evidence="8">3.1.3.25</ecNumber>
    </recommendedName>
</protein>
<dbReference type="Proteomes" id="UP001165120">
    <property type="component" value="Unassembled WGS sequence"/>
</dbReference>
<keyword evidence="10" id="KW-1185">Reference proteome</keyword>
<comment type="caution">
    <text evidence="9">The sequence shown here is derived from an EMBL/GenBank/DDBJ whole genome shotgun (WGS) entry which is preliminary data.</text>
</comment>
<dbReference type="PROSITE" id="PS00630">
    <property type="entry name" value="IMP_2"/>
    <property type="match status" value="1"/>
</dbReference>
<evidence type="ECO:0000256" key="5">
    <source>
        <dbReference type="ARBA" id="ARBA00022801"/>
    </source>
</evidence>
<dbReference type="GO" id="GO:0046872">
    <property type="term" value="F:metal ion binding"/>
    <property type="evidence" value="ECO:0007669"/>
    <property type="project" value="UniProtKB-KW"/>
</dbReference>
<dbReference type="AlphaFoldDB" id="A0A9W6SYV7"/>
<dbReference type="PROSITE" id="PS00629">
    <property type="entry name" value="IMP_1"/>
    <property type="match status" value="1"/>
</dbReference>
<feature type="binding site" evidence="7">
    <location>
        <position position="72"/>
    </location>
    <ligand>
        <name>Mg(2+)</name>
        <dbReference type="ChEBI" id="CHEBI:18420"/>
        <label>1</label>
        <note>catalytic</note>
    </ligand>
</feature>
<dbReference type="Gene3D" id="3.40.190.80">
    <property type="match status" value="1"/>
</dbReference>
<dbReference type="InterPro" id="IPR020550">
    <property type="entry name" value="Inositol_monophosphatase_CS"/>
</dbReference>
<organism evidence="9 10">
    <name type="scientific">Candida boidinii</name>
    <name type="common">Yeast</name>
    <dbReference type="NCBI Taxonomy" id="5477"/>
    <lineage>
        <taxon>Eukaryota</taxon>
        <taxon>Fungi</taxon>
        <taxon>Dikarya</taxon>
        <taxon>Ascomycota</taxon>
        <taxon>Saccharomycotina</taxon>
        <taxon>Pichiomycetes</taxon>
        <taxon>Pichiales</taxon>
        <taxon>Pichiaceae</taxon>
        <taxon>Ogataea</taxon>
        <taxon>Ogataea/Candida clade</taxon>
    </lineage>
</organism>
<accession>A0A9W6SYV7</accession>
<dbReference type="GO" id="GO:0008934">
    <property type="term" value="F:inositol monophosphate 1-phosphatase activity"/>
    <property type="evidence" value="ECO:0007669"/>
    <property type="project" value="InterPro"/>
</dbReference>
<keyword evidence="4 7" id="KW-0479">Metal-binding</keyword>
<dbReference type="OrthoDB" id="10254945at2759"/>
<evidence type="ECO:0000256" key="8">
    <source>
        <dbReference type="RuleBase" id="RU364068"/>
    </source>
</evidence>
<feature type="binding site" evidence="7">
    <location>
        <position position="93"/>
    </location>
    <ligand>
        <name>Mg(2+)</name>
        <dbReference type="ChEBI" id="CHEBI:18420"/>
        <label>2</label>
    </ligand>
</feature>
<evidence type="ECO:0000256" key="6">
    <source>
        <dbReference type="ARBA" id="ARBA00022842"/>
    </source>
</evidence>
<dbReference type="GO" id="GO:0046854">
    <property type="term" value="P:phosphatidylinositol phosphate biosynthetic process"/>
    <property type="evidence" value="ECO:0007669"/>
    <property type="project" value="InterPro"/>
</dbReference>
<dbReference type="InterPro" id="IPR000760">
    <property type="entry name" value="Inositol_monophosphatase-like"/>
</dbReference>
<comment type="pathway">
    <text evidence="8">Polyol metabolism; myo-inositol biosynthesis; myo-inositol from D-glucose 6-phosphate: step 2/2.</text>
</comment>
<evidence type="ECO:0000256" key="4">
    <source>
        <dbReference type="ARBA" id="ARBA00022723"/>
    </source>
</evidence>
<dbReference type="CDD" id="cd01639">
    <property type="entry name" value="IMPase"/>
    <property type="match status" value="1"/>
</dbReference>
<dbReference type="SUPFAM" id="SSF56655">
    <property type="entry name" value="Carbohydrate phosphatase"/>
    <property type="match status" value="1"/>
</dbReference>
<evidence type="ECO:0000313" key="10">
    <source>
        <dbReference type="Proteomes" id="UP001165120"/>
    </source>
</evidence>
<feature type="binding site" evidence="7">
    <location>
        <position position="91"/>
    </location>
    <ligand>
        <name>Mg(2+)</name>
        <dbReference type="ChEBI" id="CHEBI:18420"/>
        <label>1</label>
        <note>catalytic</note>
    </ligand>
</feature>